<comment type="caution">
    <text evidence="1">The sequence shown here is derived from an EMBL/GenBank/DDBJ whole genome shotgun (WGS) entry which is preliminary data.</text>
</comment>
<proteinExistence type="predicted"/>
<accession>A0A8T2NZ82</accession>
<keyword evidence="2" id="KW-1185">Reference proteome</keyword>
<evidence type="ECO:0000313" key="1">
    <source>
        <dbReference type="EMBL" id="KAG9342722.1"/>
    </source>
</evidence>
<sequence length="79" mass="8279">MPYVPVNTLSADTGTALCQGRVPVPGHDPDVVVCVAMTQMSVHANCIVHSLFPGGLVVRIRRSHRRGPGSIPGGCDTDT</sequence>
<dbReference type="Proteomes" id="UP000824540">
    <property type="component" value="Unassembled WGS sequence"/>
</dbReference>
<dbReference type="AlphaFoldDB" id="A0A8T2NZ82"/>
<dbReference type="EMBL" id="JAFBMS010000026">
    <property type="protein sequence ID" value="KAG9342722.1"/>
    <property type="molecule type" value="Genomic_DNA"/>
</dbReference>
<name>A0A8T2NZ82_9TELE</name>
<reference evidence="1" key="1">
    <citation type="thesis" date="2021" institute="BYU ScholarsArchive" country="Provo, UT, USA">
        <title>Applications of and Algorithms for Genome Assembly and Genomic Analyses with an Emphasis on Marine Teleosts.</title>
        <authorList>
            <person name="Pickett B.D."/>
        </authorList>
    </citation>
    <scope>NUCLEOTIDE SEQUENCE</scope>
    <source>
        <strain evidence="1">HI-2016</strain>
    </source>
</reference>
<protein>
    <submittedName>
        <fullName evidence="1">Uncharacterized protein</fullName>
    </submittedName>
</protein>
<evidence type="ECO:0000313" key="2">
    <source>
        <dbReference type="Proteomes" id="UP000824540"/>
    </source>
</evidence>
<organism evidence="1 2">
    <name type="scientific">Albula glossodonta</name>
    <name type="common">roundjaw bonefish</name>
    <dbReference type="NCBI Taxonomy" id="121402"/>
    <lineage>
        <taxon>Eukaryota</taxon>
        <taxon>Metazoa</taxon>
        <taxon>Chordata</taxon>
        <taxon>Craniata</taxon>
        <taxon>Vertebrata</taxon>
        <taxon>Euteleostomi</taxon>
        <taxon>Actinopterygii</taxon>
        <taxon>Neopterygii</taxon>
        <taxon>Teleostei</taxon>
        <taxon>Albuliformes</taxon>
        <taxon>Albulidae</taxon>
        <taxon>Albula</taxon>
    </lineage>
</organism>
<gene>
    <name evidence="1" type="ORF">JZ751_015584</name>
</gene>